<evidence type="ECO:0000256" key="11">
    <source>
        <dbReference type="ARBA" id="ARBA00022842"/>
    </source>
</evidence>
<evidence type="ECO:0000256" key="7">
    <source>
        <dbReference type="ARBA" id="ARBA00016662"/>
    </source>
</evidence>
<evidence type="ECO:0000256" key="8">
    <source>
        <dbReference type="ARBA" id="ARBA00022679"/>
    </source>
</evidence>
<comment type="similarity">
    <text evidence="5">Belongs to the transketolase family.</text>
</comment>
<comment type="caution">
    <text evidence="14">The sequence shown here is derived from an EMBL/GenBank/DDBJ whole genome shotgun (WGS) entry which is preliminary data.</text>
</comment>
<name>A0ABT2ER78_9BACT</name>
<evidence type="ECO:0000256" key="1">
    <source>
        <dbReference type="ARBA" id="ARBA00001913"/>
    </source>
</evidence>
<dbReference type="InterPro" id="IPR049557">
    <property type="entry name" value="Transketolase_CS"/>
</dbReference>
<dbReference type="InterPro" id="IPR033248">
    <property type="entry name" value="Transketolase_C"/>
</dbReference>
<dbReference type="PROSITE" id="PS00801">
    <property type="entry name" value="TRANSKETOLASE_1"/>
    <property type="match status" value="1"/>
</dbReference>
<dbReference type="Proteomes" id="UP001204798">
    <property type="component" value="Unassembled WGS sequence"/>
</dbReference>
<feature type="domain" description="Transketolase-like pyrimidine-binding" evidence="13">
    <location>
        <begin position="322"/>
        <end position="485"/>
    </location>
</feature>
<dbReference type="Pfam" id="PF02780">
    <property type="entry name" value="Transketolase_C"/>
    <property type="match status" value="1"/>
</dbReference>
<dbReference type="Gene3D" id="3.40.50.920">
    <property type="match status" value="1"/>
</dbReference>
<dbReference type="Pfam" id="PF00456">
    <property type="entry name" value="Transketolase_N"/>
    <property type="match status" value="1"/>
</dbReference>
<dbReference type="RefSeq" id="WP_259099607.1">
    <property type="nucleotide sequence ID" value="NZ_CP130454.1"/>
</dbReference>
<evidence type="ECO:0000313" key="15">
    <source>
        <dbReference type="Proteomes" id="UP001204798"/>
    </source>
</evidence>
<keyword evidence="8 14" id="KW-0808">Transferase</keyword>
<dbReference type="PROSITE" id="PS00802">
    <property type="entry name" value="TRANSKETOLASE_2"/>
    <property type="match status" value="1"/>
</dbReference>
<comment type="cofactor">
    <cofactor evidence="2">
        <name>Mn(2+)</name>
        <dbReference type="ChEBI" id="CHEBI:29035"/>
    </cofactor>
</comment>
<keyword evidence="11" id="KW-0460">Magnesium</keyword>
<dbReference type="InterPro" id="IPR020826">
    <property type="entry name" value="Transketolase_BS"/>
</dbReference>
<evidence type="ECO:0000256" key="4">
    <source>
        <dbReference type="ARBA" id="ARBA00001964"/>
    </source>
</evidence>
<evidence type="ECO:0000259" key="13">
    <source>
        <dbReference type="SMART" id="SM00861"/>
    </source>
</evidence>
<comment type="cofactor">
    <cofactor evidence="4">
        <name>thiamine diphosphate</name>
        <dbReference type="ChEBI" id="CHEBI:58937"/>
    </cofactor>
</comment>
<dbReference type="SMART" id="SM00861">
    <property type="entry name" value="Transket_pyr"/>
    <property type="match status" value="1"/>
</dbReference>
<dbReference type="CDD" id="cd07033">
    <property type="entry name" value="TPP_PYR_DXS_TK_like"/>
    <property type="match status" value="1"/>
</dbReference>
<dbReference type="InterPro" id="IPR005474">
    <property type="entry name" value="Transketolase_N"/>
</dbReference>
<protein>
    <recommendedName>
        <fullName evidence="7">Transketolase</fullName>
    </recommendedName>
</protein>
<evidence type="ECO:0000313" key="14">
    <source>
        <dbReference type="EMBL" id="MCS3920421.1"/>
    </source>
</evidence>
<evidence type="ECO:0000256" key="2">
    <source>
        <dbReference type="ARBA" id="ARBA00001936"/>
    </source>
</evidence>
<evidence type="ECO:0000256" key="12">
    <source>
        <dbReference type="ARBA" id="ARBA00023052"/>
    </source>
</evidence>
<comment type="cofactor">
    <cofactor evidence="1">
        <name>Ca(2+)</name>
        <dbReference type="ChEBI" id="CHEBI:29108"/>
    </cofactor>
</comment>
<dbReference type="GO" id="GO:0004802">
    <property type="term" value="F:transketolase activity"/>
    <property type="evidence" value="ECO:0007669"/>
    <property type="project" value="UniProtKB-EC"/>
</dbReference>
<evidence type="ECO:0000256" key="3">
    <source>
        <dbReference type="ARBA" id="ARBA00001946"/>
    </source>
</evidence>
<sequence length="627" mass="68050">MAEVMERQKLVEALKAMGQLLRRHAVETTTLAGSGHPTTCLSAADIVATLFFTTLRYDVPNPDNPLNDRFVLSKGHAAPLLYAVWAEAGAFPVEHLKTLRRIDSELEGHPTPRFKWAEVATGSLGQGLSIANGMALAAKMDKLPYRVYALLGDGEVAEGGVWEAIAFASYYKLDNLTAIVDVNRLGQSAPTMLQHDLETYARRFEAFGWHPIIVDGHDVEQLMAAFEQAKTVKGKPTVILAKTIKGKGVSFLEDKEGWHGRPLPKDLAEKALAELALTEEQIALARSLKVRAPEDGVPSLPSVPEDWHRAIEFPRYELGQQVATREAYGDGLVALGKVNPQIVALDGDVKNSTFSEKFMAAFPERFVECFIAEQNMIGAAVGLATRGKIPFASSFACFLMRAYDFIRMAGIGMANIKLCGSHAGVSIGEDGPSQMGLEDLAAMRAIPRSIVLYPCDAVSTVKLVAEMAKCQGIAYLRTTRPKTPVIYRNEEEFPVGGCKILRSSPEDAVTVVAAGITVHEALKAYEVLANEGTKIRVIDLYSVKPLDEATLVRCALETNRTIVTVEDHYPEGGIGDAVAGAVSKEGIKVHKLAVNDIPRSGKPEELMDMFGISANAIVRTVKQLVGR</sequence>
<proteinExistence type="inferred from homology"/>
<evidence type="ECO:0000256" key="10">
    <source>
        <dbReference type="ARBA" id="ARBA00022837"/>
    </source>
</evidence>
<dbReference type="Gene3D" id="3.40.50.970">
    <property type="match status" value="2"/>
</dbReference>
<dbReference type="InterPro" id="IPR029061">
    <property type="entry name" value="THDP-binding"/>
</dbReference>
<dbReference type="Pfam" id="PF02779">
    <property type="entry name" value="Transket_pyr"/>
    <property type="match status" value="1"/>
</dbReference>
<comment type="cofactor">
    <cofactor evidence="3">
        <name>Mg(2+)</name>
        <dbReference type="ChEBI" id="CHEBI:18420"/>
    </cofactor>
</comment>
<evidence type="ECO:0000256" key="5">
    <source>
        <dbReference type="ARBA" id="ARBA00007131"/>
    </source>
</evidence>
<dbReference type="InterPro" id="IPR005475">
    <property type="entry name" value="Transketolase-like_Pyr-bd"/>
</dbReference>
<dbReference type="SUPFAM" id="SSF52518">
    <property type="entry name" value="Thiamin diphosphate-binding fold (THDP-binding)"/>
    <property type="match status" value="2"/>
</dbReference>
<dbReference type="EMBL" id="JANUCP010000005">
    <property type="protein sequence ID" value="MCS3920421.1"/>
    <property type="molecule type" value="Genomic_DNA"/>
</dbReference>
<dbReference type="PANTHER" id="PTHR43195:SF1">
    <property type="entry name" value="FI06132P-RELATED"/>
    <property type="match status" value="1"/>
</dbReference>
<keyword evidence="9" id="KW-0479">Metal-binding</keyword>
<gene>
    <name evidence="14" type="ORF">M2350_002850</name>
</gene>
<keyword evidence="12" id="KW-0786">Thiamine pyrophosphate</keyword>
<organism evidence="14 15">
    <name type="scientific">Candidatus Fervidibacter sacchari</name>
    <dbReference type="NCBI Taxonomy" id="1448929"/>
    <lineage>
        <taxon>Bacteria</taxon>
        <taxon>Candidatus Fervidibacterota</taxon>
        <taxon>Candidatus Fervidibacter</taxon>
    </lineage>
</organism>
<keyword evidence="15" id="KW-1185">Reference proteome</keyword>
<evidence type="ECO:0000256" key="9">
    <source>
        <dbReference type="ARBA" id="ARBA00022723"/>
    </source>
</evidence>
<reference evidence="14 15" key="1">
    <citation type="submission" date="2022-08" db="EMBL/GenBank/DDBJ databases">
        <title>Bacterial and archaeal communities from various locations to study Microbial Dark Matter (Phase II).</title>
        <authorList>
            <person name="Stepanauskas R."/>
        </authorList>
    </citation>
    <scope>NUCLEOTIDE SEQUENCE [LARGE SCALE GENOMIC DNA]</scope>
    <source>
        <strain evidence="14 15">PD1</strain>
    </source>
</reference>
<evidence type="ECO:0000256" key="6">
    <source>
        <dbReference type="ARBA" id="ARBA00011738"/>
    </source>
</evidence>
<comment type="subunit">
    <text evidence="6">Homodimer.</text>
</comment>
<dbReference type="InterPro" id="IPR009014">
    <property type="entry name" value="Transketo_C/PFOR_II"/>
</dbReference>
<accession>A0ABT2ER78</accession>
<dbReference type="NCBIfam" id="NF004559">
    <property type="entry name" value="PRK05899.2-5"/>
    <property type="match status" value="1"/>
</dbReference>
<dbReference type="SUPFAM" id="SSF52922">
    <property type="entry name" value="TK C-terminal domain-like"/>
    <property type="match status" value="1"/>
</dbReference>
<dbReference type="InterPro" id="IPR051424">
    <property type="entry name" value="Transketolase-like"/>
</dbReference>
<dbReference type="PANTHER" id="PTHR43195">
    <property type="entry name" value="TRANSKETOLASE"/>
    <property type="match status" value="1"/>
</dbReference>
<dbReference type="CDD" id="cd02012">
    <property type="entry name" value="TPP_TK"/>
    <property type="match status" value="1"/>
</dbReference>
<keyword evidence="10" id="KW-0106">Calcium</keyword>